<proteinExistence type="predicted"/>
<gene>
    <name evidence="1" type="ORF">AVEN_246198_1</name>
</gene>
<evidence type="ECO:0000313" key="1">
    <source>
        <dbReference type="EMBL" id="GBO07271.1"/>
    </source>
</evidence>
<protein>
    <submittedName>
        <fullName evidence="1">Uncharacterized protein</fullName>
    </submittedName>
</protein>
<sequence>IINDRFLDSDYVHTNYNFIFHLFPELENWQGGQSFQENEATQSKVKAHFASLAATFFKDGIGNQVYRYDKCLNFHGDYDKN</sequence>
<dbReference type="AlphaFoldDB" id="A0A4Y2U5C5"/>
<dbReference type="GO" id="GO:0003676">
    <property type="term" value="F:nucleic acid binding"/>
    <property type="evidence" value="ECO:0007669"/>
    <property type="project" value="InterPro"/>
</dbReference>
<accession>A0A4Y2U5C5</accession>
<dbReference type="OrthoDB" id="616263at2759"/>
<comment type="caution">
    <text evidence="1">The sequence shown here is derived from an EMBL/GenBank/DDBJ whole genome shotgun (WGS) entry which is preliminary data.</text>
</comment>
<reference evidence="1 2" key="1">
    <citation type="journal article" date="2019" name="Sci. Rep.">
        <title>Orb-weaving spider Araneus ventricosus genome elucidates the spidroin gene catalogue.</title>
        <authorList>
            <person name="Kono N."/>
            <person name="Nakamura H."/>
            <person name="Ohtoshi R."/>
            <person name="Moran D.A.P."/>
            <person name="Shinohara A."/>
            <person name="Yoshida Y."/>
            <person name="Fujiwara M."/>
            <person name="Mori M."/>
            <person name="Tomita M."/>
            <person name="Arakawa K."/>
        </authorList>
    </citation>
    <scope>NUCLEOTIDE SEQUENCE [LARGE SCALE GENOMIC DNA]</scope>
</reference>
<feature type="non-terminal residue" evidence="1">
    <location>
        <position position="1"/>
    </location>
</feature>
<evidence type="ECO:0000313" key="2">
    <source>
        <dbReference type="Proteomes" id="UP000499080"/>
    </source>
</evidence>
<name>A0A4Y2U5C5_ARAVE</name>
<organism evidence="1 2">
    <name type="scientific">Araneus ventricosus</name>
    <name type="common">Orbweaver spider</name>
    <name type="synonym">Epeira ventricosa</name>
    <dbReference type="NCBI Taxonomy" id="182803"/>
    <lineage>
        <taxon>Eukaryota</taxon>
        <taxon>Metazoa</taxon>
        <taxon>Ecdysozoa</taxon>
        <taxon>Arthropoda</taxon>
        <taxon>Chelicerata</taxon>
        <taxon>Arachnida</taxon>
        <taxon>Araneae</taxon>
        <taxon>Araneomorphae</taxon>
        <taxon>Entelegynae</taxon>
        <taxon>Araneoidea</taxon>
        <taxon>Araneidae</taxon>
        <taxon>Araneus</taxon>
    </lineage>
</organism>
<keyword evidence="2" id="KW-1185">Reference proteome</keyword>
<dbReference type="Proteomes" id="UP000499080">
    <property type="component" value="Unassembled WGS sequence"/>
</dbReference>
<dbReference type="InterPro" id="IPR036397">
    <property type="entry name" value="RNaseH_sf"/>
</dbReference>
<dbReference type="Gene3D" id="3.30.420.10">
    <property type="entry name" value="Ribonuclease H-like superfamily/Ribonuclease H"/>
    <property type="match status" value="1"/>
</dbReference>
<dbReference type="EMBL" id="BGPR01033377">
    <property type="protein sequence ID" value="GBO07271.1"/>
    <property type="molecule type" value="Genomic_DNA"/>
</dbReference>